<sequence>KVNLVGLLETKIKSNKFENIVNKMFSGWNNINNLGEHYNGRIWISWRPDYYKIQPKMRTAQVITCEITYVPLKLQFMLSRVYAHNTREERKELWETLVQLSSNCQKPWLILGDFNSVLKMEDRMGGNPVAWSEVVDFQNCVDTCGLIELLQQGQKYTWNDRNGDHRLFSKIDWMFINEIWLNTM</sequence>
<accession>A0A314KYT4</accession>
<reference evidence="1" key="1">
    <citation type="submission" date="2016-11" db="EMBL/GenBank/DDBJ databases">
        <title>The genome of Nicotiana attenuata.</title>
        <authorList>
            <person name="Xu S."/>
            <person name="Brockmoeller T."/>
            <person name="Gaquerel E."/>
            <person name="Navarro A."/>
            <person name="Kuhl H."/>
            <person name="Gase K."/>
            <person name="Ling Z."/>
            <person name="Zhou W."/>
            <person name="Kreitzer C."/>
            <person name="Stanke M."/>
            <person name="Tang H."/>
            <person name="Lyons E."/>
            <person name="Pandey P."/>
            <person name="Pandey S.P."/>
            <person name="Timmermann B."/>
            <person name="Baldwin I.T."/>
        </authorList>
    </citation>
    <scope>NUCLEOTIDE SEQUENCE [LARGE SCALE GENOMIC DNA]</scope>
    <source>
        <strain evidence="1">UT</strain>
    </source>
</reference>
<keyword evidence="2" id="KW-1185">Reference proteome</keyword>
<dbReference type="SMR" id="A0A314KYT4"/>
<dbReference type="AlphaFoldDB" id="A0A314KYT4"/>
<evidence type="ECO:0008006" key="3">
    <source>
        <dbReference type="Google" id="ProtNLM"/>
    </source>
</evidence>
<dbReference type="SUPFAM" id="SSF56219">
    <property type="entry name" value="DNase I-like"/>
    <property type="match status" value="1"/>
</dbReference>
<dbReference type="GO" id="GO:0003824">
    <property type="term" value="F:catalytic activity"/>
    <property type="evidence" value="ECO:0007669"/>
    <property type="project" value="InterPro"/>
</dbReference>
<dbReference type="EMBL" id="MJEQ01000707">
    <property type="protein sequence ID" value="OIT34460.1"/>
    <property type="molecule type" value="Genomic_DNA"/>
</dbReference>
<dbReference type="STRING" id="49451.A0A314KYT4"/>
<gene>
    <name evidence="1" type="ORF">A4A49_66105</name>
</gene>
<dbReference type="InterPro" id="IPR036691">
    <property type="entry name" value="Endo/exonu/phosph_ase_sf"/>
</dbReference>
<dbReference type="Proteomes" id="UP000187609">
    <property type="component" value="Unassembled WGS sequence"/>
</dbReference>
<name>A0A314KYT4_NICAT</name>
<comment type="caution">
    <text evidence="1">The sequence shown here is derived from an EMBL/GenBank/DDBJ whole genome shotgun (WGS) entry which is preliminary data.</text>
</comment>
<dbReference type="PANTHER" id="PTHR35218:SF9">
    <property type="entry name" value="ENDONUCLEASE_EXONUCLEASE_PHOSPHATASE DOMAIN-CONTAINING PROTEIN"/>
    <property type="match status" value="1"/>
</dbReference>
<dbReference type="Gene3D" id="3.60.10.10">
    <property type="entry name" value="Endonuclease/exonuclease/phosphatase"/>
    <property type="match status" value="1"/>
</dbReference>
<feature type="non-terminal residue" evidence="1">
    <location>
        <position position="1"/>
    </location>
</feature>
<organism evidence="1 2">
    <name type="scientific">Nicotiana attenuata</name>
    <name type="common">Coyote tobacco</name>
    <dbReference type="NCBI Taxonomy" id="49451"/>
    <lineage>
        <taxon>Eukaryota</taxon>
        <taxon>Viridiplantae</taxon>
        <taxon>Streptophyta</taxon>
        <taxon>Embryophyta</taxon>
        <taxon>Tracheophyta</taxon>
        <taxon>Spermatophyta</taxon>
        <taxon>Magnoliopsida</taxon>
        <taxon>eudicotyledons</taxon>
        <taxon>Gunneridae</taxon>
        <taxon>Pentapetalae</taxon>
        <taxon>asterids</taxon>
        <taxon>lamiids</taxon>
        <taxon>Solanales</taxon>
        <taxon>Solanaceae</taxon>
        <taxon>Nicotianoideae</taxon>
        <taxon>Nicotianeae</taxon>
        <taxon>Nicotiana</taxon>
    </lineage>
</organism>
<dbReference type="Gramene" id="OIT34460">
    <property type="protein sequence ID" value="OIT34460"/>
    <property type="gene ID" value="A4A49_66105"/>
</dbReference>
<proteinExistence type="predicted"/>
<dbReference type="PANTHER" id="PTHR35218">
    <property type="entry name" value="RNASE H DOMAIN-CONTAINING PROTEIN"/>
    <property type="match status" value="1"/>
</dbReference>
<protein>
    <recommendedName>
        <fullName evidence="3">Endonuclease/exonuclease/phosphatase domain-containing protein</fullName>
    </recommendedName>
</protein>
<evidence type="ECO:0000313" key="2">
    <source>
        <dbReference type="Proteomes" id="UP000187609"/>
    </source>
</evidence>
<evidence type="ECO:0000313" key="1">
    <source>
        <dbReference type="EMBL" id="OIT34460.1"/>
    </source>
</evidence>